<dbReference type="PANTHER" id="PTHR32100">
    <property type="entry name" value="OMEGA-6 FATTY ACID DESATURASE, CHLOROPLASTIC"/>
    <property type="match status" value="1"/>
</dbReference>
<dbReference type="InterPro" id="IPR012171">
    <property type="entry name" value="Fatty_acid_desaturase"/>
</dbReference>
<keyword evidence="2" id="KW-1133">Transmembrane helix</keyword>
<evidence type="ECO:0000256" key="2">
    <source>
        <dbReference type="SAM" id="Phobius"/>
    </source>
</evidence>
<keyword evidence="5" id="KW-1185">Reference proteome</keyword>
<dbReference type="Proteomes" id="UP001152759">
    <property type="component" value="Chromosome 4"/>
</dbReference>
<keyword evidence="2" id="KW-0472">Membrane</keyword>
<evidence type="ECO:0000313" key="5">
    <source>
        <dbReference type="Proteomes" id="UP001152759"/>
    </source>
</evidence>
<dbReference type="EMBL" id="OU963865">
    <property type="protein sequence ID" value="CAH0388203.1"/>
    <property type="molecule type" value="Genomic_DNA"/>
</dbReference>
<dbReference type="CDD" id="cd03507">
    <property type="entry name" value="Delta12-FADS-like"/>
    <property type="match status" value="1"/>
</dbReference>
<sequence length="395" mass="45210">MGTGERISVSPERAQVDSDVDPKRAPHDDNALKRAPHSKPPFTLGQLKKAIPAHCFKRSAATSFYFLLYDLAMIFTLYHLANTLIPLLPTPLRLIAWPLYWAAQGCVMTGVWVLAHECGHRAFSEYQWLDDAVGFVLHSALLVPYFSWKYSHARHHANTASLERDEVFVPRRREHLQWYFKYLFVSPTGRLFGLLGALLFGWPLYLAFNVTGRPYERFANHFDPGSPIYPEKKRLQIIISDLGMLATLWILYQASVAGGFCWVFCIYVAPLLVVNGFLVAITYLQHTHPGLPHYDSSEWDWLRGALSTVDRDWGVLNHVFHRITDTHVAHHLFSTMPFYHAAEATAALRPVLGEYYRFDDTPILRAAFRETERCIFVQRDAAEQGKGVFWFANLG</sequence>
<feature type="transmembrane region" description="Helical" evidence="2">
    <location>
        <begin position="66"/>
        <end position="88"/>
    </location>
</feature>
<feature type="compositionally biased region" description="Basic and acidic residues" evidence="1">
    <location>
        <begin position="14"/>
        <end position="32"/>
    </location>
</feature>
<evidence type="ECO:0000259" key="3">
    <source>
        <dbReference type="Pfam" id="PF00487"/>
    </source>
</evidence>
<accession>A0A9P0F4W7</accession>
<evidence type="ECO:0000313" key="4">
    <source>
        <dbReference type="EMBL" id="CAH0388203.1"/>
    </source>
</evidence>
<dbReference type="KEGG" id="btab:109034286"/>
<protein>
    <recommendedName>
        <fullName evidence="3">Fatty acid desaturase domain-containing protein</fullName>
    </recommendedName>
</protein>
<dbReference type="GO" id="GO:0006629">
    <property type="term" value="P:lipid metabolic process"/>
    <property type="evidence" value="ECO:0007669"/>
    <property type="project" value="InterPro"/>
</dbReference>
<proteinExistence type="predicted"/>
<feature type="transmembrane region" description="Helical" evidence="2">
    <location>
        <begin position="94"/>
        <end position="116"/>
    </location>
</feature>
<gene>
    <name evidence="4" type="ORF">BEMITA_LOCUS7132</name>
</gene>
<dbReference type="GO" id="GO:0016491">
    <property type="term" value="F:oxidoreductase activity"/>
    <property type="evidence" value="ECO:0007669"/>
    <property type="project" value="InterPro"/>
</dbReference>
<feature type="transmembrane region" description="Helical" evidence="2">
    <location>
        <begin position="260"/>
        <end position="284"/>
    </location>
</feature>
<dbReference type="Pfam" id="PF00487">
    <property type="entry name" value="FA_desaturase"/>
    <property type="match status" value="1"/>
</dbReference>
<feature type="region of interest" description="Disordered" evidence="1">
    <location>
        <begin position="1"/>
        <end position="40"/>
    </location>
</feature>
<dbReference type="AlphaFoldDB" id="A0A9P0F4W7"/>
<keyword evidence="2" id="KW-0812">Transmembrane</keyword>
<feature type="transmembrane region" description="Helical" evidence="2">
    <location>
        <begin position="191"/>
        <end position="208"/>
    </location>
</feature>
<evidence type="ECO:0000256" key="1">
    <source>
        <dbReference type="SAM" id="MobiDB-lite"/>
    </source>
</evidence>
<organism evidence="4 5">
    <name type="scientific">Bemisia tabaci</name>
    <name type="common">Sweetpotato whitefly</name>
    <name type="synonym">Aleurodes tabaci</name>
    <dbReference type="NCBI Taxonomy" id="7038"/>
    <lineage>
        <taxon>Eukaryota</taxon>
        <taxon>Metazoa</taxon>
        <taxon>Ecdysozoa</taxon>
        <taxon>Arthropoda</taxon>
        <taxon>Hexapoda</taxon>
        <taxon>Insecta</taxon>
        <taxon>Pterygota</taxon>
        <taxon>Neoptera</taxon>
        <taxon>Paraneoptera</taxon>
        <taxon>Hemiptera</taxon>
        <taxon>Sternorrhyncha</taxon>
        <taxon>Aleyrodoidea</taxon>
        <taxon>Aleyrodidae</taxon>
        <taxon>Aleyrodinae</taxon>
        <taxon>Bemisia</taxon>
    </lineage>
</organism>
<reference evidence="4" key="1">
    <citation type="submission" date="2021-12" db="EMBL/GenBank/DDBJ databases">
        <authorList>
            <person name="King R."/>
        </authorList>
    </citation>
    <scope>NUCLEOTIDE SEQUENCE</scope>
</reference>
<feature type="domain" description="Fatty acid desaturase" evidence="3">
    <location>
        <begin position="96"/>
        <end position="357"/>
    </location>
</feature>
<feature type="transmembrane region" description="Helical" evidence="2">
    <location>
        <begin position="235"/>
        <end position="254"/>
    </location>
</feature>
<name>A0A9P0F4W7_BEMTA</name>
<dbReference type="InterPro" id="IPR005804">
    <property type="entry name" value="FA_desaturase_dom"/>
</dbReference>